<evidence type="ECO:0000256" key="1">
    <source>
        <dbReference type="SAM" id="MobiDB-lite"/>
    </source>
</evidence>
<feature type="compositionally biased region" description="Basic and acidic residues" evidence="1">
    <location>
        <begin position="14"/>
        <end position="23"/>
    </location>
</feature>
<gene>
    <name evidence="2" type="ORF">K503DRAFT_682199</name>
</gene>
<feature type="region of interest" description="Disordered" evidence="1">
    <location>
        <begin position="1"/>
        <end position="52"/>
    </location>
</feature>
<name>A0A1B7NDN9_9AGAM</name>
<dbReference type="InParanoid" id="A0A1B7NDN9"/>
<dbReference type="Proteomes" id="UP000092154">
    <property type="component" value="Unassembled WGS sequence"/>
</dbReference>
<dbReference type="AlphaFoldDB" id="A0A1B7NDN9"/>
<organism evidence="2 3">
    <name type="scientific">Rhizopogon vinicolor AM-OR11-026</name>
    <dbReference type="NCBI Taxonomy" id="1314800"/>
    <lineage>
        <taxon>Eukaryota</taxon>
        <taxon>Fungi</taxon>
        <taxon>Dikarya</taxon>
        <taxon>Basidiomycota</taxon>
        <taxon>Agaricomycotina</taxon>
        <taxon>Agaricomycetes</taxon>
        <taxon>Agaricomycetidae</taxon>
        <taxon>Boletales</taxon>
        <taxon>Suillineae</taxon>
        <taxon>Rhizopogonaceae</taxon>
        <taxon>Rhizopogon</taxon>
    </lineage>
</organism>
<evidence type="ECO:0000313" key="3">
    <source>
        <dbReference type="Proteomes" id="UP000092154"/>
    </source>
</evidence>
<feature type="compositionally biased region" description="Low complexity" evidence="1">
    <location>
        <begin position="28"/>
        <end position="50"/>
    </location>
</feature>
<proteinExistence type="predicted"/>
<sequence length="161" mass="17490">MVKFTKSPRAPLRRRAENEERKASKSTPNSLLSEPAPASASTPRSPNASSDKVALLQKYHQQALQHAANYQNLISYATSMSATNPAFQQQALTELSEFSTNFKGFTTVLGELGADKGTANLDPTNDLEILLKNIVNANKDILAVTYDLVDSFPIVGPILVK</sequence>
<protein>
    <submittedName>
        <fullName evidence="2">Uncharacterized protein</fullName>
    </submittedName>
</protein>
<evidence type="ECO:0000313" key="2">
    <source>
        <dbReference type="EMBL" id="OAX42978.1"/>
    </source>
</evidence>
<accession>A0A1B7NDN9</accession>
<keyword evidence="3" id="KW-1185">Reference proteome</keyword>
<reference evidence="2 3" key="1">
    <citation type="submission" date="2016-06" db="EMBL/GenBank/DDBJ databases">
        <title>Comparative genomics of the ectomycorrhizal sister species Rhizopogon vinicolor and Rhizopogon vesiculosus (Basidiomycota: Boletales) reveals a divergence of the mating type B locus.</title>
        <authorList>
            <consortium name="DOE Joint Genome Institute"/>
            <person name="Mujic A.B."/>
            <person name="Kuo A."/>
            <person name="Tritt A."/>
            <person name="Lipzen A."/>
            <person name="Chen C."/>
            <person name="Johnson J."/>
            <person name="Sharma A."/>
            <person name="Barry K."/>
            <person name="Grigoriev I.V."/>
            <person name="Spatafora J.W."/>
        </authorList>
    </citation>
    <scope>NUCLEOTIDE SEQUENCE [LARGE SCALE GENOMIC DNA]</scope>
    <source>
        <strain evidence="2 3">AM-OR11-026</strain>
    </source>
</reference>
<dbReference type="EMBL" id="KV448146">
    <property type="protein sequence ID" value="OAX42978.1"/>
    <property type="molecule type" value="Genomic_DNA"/>
</dbReference>
<dbReference type="OrthoDB" id="2497682at2759"/>